<dbReference type="InterPro" id="IPR009045">
    <property type="entry name" value="Zn_M74/Hedgehog-like"/>
</dbReference>
<keyword evidence="4 9" id="KW-0378">Hydrolase</keyword>
<dbReference type="GO" id="GO:0006508">
    <property type="term" value="P:proteolysis"/>
    <property type="evidence" value="ECO:0007669"/>
    <property type="project" value="UniProtKB-KW"/>
</dbReference>
<evidence type="ECO:0000256" key="3">
    <source>
        <dbReference type="ARBA" id="ARBA00022723"/>
    </source>
</evidence>
<dbReference type="EMBL" id="JYON01000035">
    <property type="protein sequence ID" value="KJH69744.1"/>
    <property type="molecule type" value="Genomic_DNA"/>
</dbReference>
<gene>
    <name evidence="11" type="ORF">UH38_22325</name>
</gene>
<dbReference type="Gene3D" id="3.30.1380.10">
    <property type="match status" value="1"/>
</dbReference>
<dbReference type="AlphaFoldDB" id="A0A0D8ZMS8"/>
<evidence type="ECO:0000256" key="5">
    <source>
        <dbReference type="ARBA" id="ARBA00022833"/>
    </source>
</evidence>
<dbReference type="PANTHER" id="PTHR43126">
    <property type="entry name" value="D-ALANYL-D-ALANINE DIPEPTIDASE"/>
    <property type="match status" value="1"/>
</dbReference>
<dbReference type="PATRIC" id="fig|1618023.3.peg.2981"/>
<comment type="function">
    <text evidence="9 10">Catalyzes hydrolysis of the D-alanyl-D-alanine dipeptide.</text>
</comment>
<dbReference type="SUPFAM" id="SSF55166">
    <property type="entry name" value="Hedgehog/DD-peptidase"/>
    <property type="match status" value="1"/>
</dbReference>
<dbReference type="HAMAP" id="MF_01924">
    <property type="entry name" value="A_A_dipeptidase"/>
    <property type="match status" value="1"/>
</dbReference>
<dbReference type="GO" id="GO:0008237">
    <property type="term" value="F:metallopeptidase activity"/>
    <property type="evidence" value="ECO:0007669"/>
    <property type="project" value="UniProtKB-KW"/>
</dbReference>
<evidence type="ECO:0000256" key="7">
    <source>
        <dbReference type="ARBA" id="ARBA00023049"/>
    </source>
</evidence>
<accession>A0A0D8ZMS8</accession>
<dbReference type="GO" id="GO:0160237">
    <property type="term" value="F:D-Ala-D-Ala dipeptidase activity"/>
    <property type="evidence" value="ECO:0007669"/>
    <property type="project" value="UniProtKB-EC"/>
</dbReference>
<dbReference type="InterPro" id="IPR000755">
    <property type="entry name" value="A_A_dipeptidase"/>
</dbReference>
<comment type="similarity">
    <text evidence="9 10">Belongs to the peptidase M15D family.</text>
</comment>
<feature type="binding site" evidence="9">
    <location>
        <position position="141"/>
    </location>
    <ligand>
        <name>Zn(2+)</name>
        <dbReference type="ChEBI" id="CHEBI:29105"/>
        <note>catalytic</note>
    </ligand>
</feature>
<evidence type="ECO:0000256" key="9">
    <source>
        <dbReference type="HAMAP-Rule" id="MF_01924"/>
    </source>
</evidence>
<evidence type="ECO:0000313" key="11">
    <source>
        <dbReference type="EMBL" id="KJH69744.1"/>
    </source>
</evidence>
<evidence type="ECO:0000256" key="10">
    <source>
        <dbReference type="PIRNR" id="PIRNR026671"/>
    </source>
</evidence>
<organism evidence="11 12">
    <name type="scientific">Aliterella atlantica CENA595</name>
    <dbReference type="NCBI Taxonomy" id="1618023"/>
    <lineage>
        <taxon>Bacteria</taxon>
        <taxon>Bacillati</taxon>
        <taxon>Cyanobacteriota</taxon>
        <taxon>Cyanophyceae</taxon>
        <taxon>Chroococcidiopsidales</taxon>
        <taxon>Aliterellaceae</taxon>
        <taxon>Aliterella</taxon>
    </lineage>
</organism>
<dbReference type="GO" id="GO:0071555">
    <property type="term" value="P:cell wall organization"/>
    <property type="evidence" value="ECO:0007669"/>
    <property type="project" value="UniProtKB-KW"/>
</dbReference>
<feature type="binding site" evidence="9">
    <location>
        <position position="134"/>
    </location>
    <ligand>
        <name>Zn(2+)</name>
        <dbReference type="ChEBI" id="CHEBI:29105"/>
        <note>catalytic</note>
    </ligand>
</feature>
<keyword evidence="3 9" id="KW-0479">Metal-binding</keyword>
<sequence length="235" mass="26421">MKPYQQVAIVECGEPLVPIPLDLFAVESPHPYQLLGATYNGKTPYHLRQGVLNSLIQAQTQLQLKHPGWRIQIFDAYRPVAVQQFMVDYTFAQVVAAQMLNANSLIAPQQQDIWQQVYQIWALPSLDPLTPPPHSTGGAVDITLVDDTGKIVNMGSAIDELSPASHPDYFANSSLLTQQQYHNNRQLLCDVMHFAGFARHPGEWWHFCKGDQMWAWLSNNVNPASSVVARYGRVE</sequence>
<keyword evidence="8 10" id="KW-0961">Cell wall biogenesis/degradation</keyword>
<evidence type="ECO:0000256" key="2">
    <source>
        <dbReference type="ARBA" id="ARBA00022670"/>
    </source>
</evidence>
<dbReference type="RefSeq" id="WP_045056912.1">
    <property type="nucleotide sequence ID" value="NZ_CAWMDP010000034.1"/>
</dbReference>
<keyword evidence="6 9" id="KW-0224">Dipeptidase</keyword>
<dbReference type="GO" id="GO:0008270">
    <property type="term" value="F:zinc ion binding"/>
    <property type="evidence" value="ECO:0007669"/>
    <property type="project" value="UniProtKB-UniRule"/>
</dbReference>
<evidence type="ECO:0000256" key="4">
    <source>
        <dbReference type="ARBA" id="ARBA00022801"/>
    </source>
</evidence>
<dbReference type="CDD" id="cd14843">
    <property type="entry name" value="D-Ala-D-Ala_dipeptidase_like"/>
    <property type="match status" value="1"/>
</dbReference>
<reference evidence="11 12" key="1">
    <citation type="submission" date="2015-02" db="EMBL/GenBank/DDBJ databases">
        <title>Draft genome of a novel marine cyanobacterium (Chroococcales) isolated from South Atlantic Ocean.</title>
        <authorList>
            <person name="Rigonato J."/>
            <person name="Alvarenga D.O."/>
            <person name="Branco L.H."/>
            <person name="Varani A.M."/>
            <person name="Brandini F.P."/>
            <person name="Fiore M.F."/>
        </authorList>
    </citation>
    <scope>NUCLEOTIDE SEQUENCE [LARGE SCALE GENOMIC DNA]</scope>
    <source>
        <strain evidence="11 12">CENA595</strain>
    </source>
</reference>
<keyword evidence="5 9" id="KW-0862">Zinc</keyword>
<dbReference type="Pfam" id="PF01427">
    <property type="entry name" value="Peptidase_M15"/>
    <property type="match status" value="1"/>
</dbReference>
<dbReference type="Proteomes" id="UP000032452">
    <property type="component" value="Unassembled WGS sequence"/>
</dbReference>
<evidence type="ECO:0000256" key="1">
    <source>
        <dbReference type="ARBA" id="ARBA00001362"/>
    </source>
</evidence>
<name>A0A0D8ZMS8_9CYAN</name>
<protein>
    <recommendedName>
        <fullName evidence="9 10">D-alanyl-D-alanine dipeptidase</fullName>
        <shortName evidence="9 10">D-Ala-D-Ala dipeptidase</shortName>
        <ecNumber evidence="9 10">3.4.13.22</ecNumber>
    </recommendedName>
</protein>
<feature type="binding site" evidence="9">
    <location>
        <position position="206"/>
    </location>
    <ligand>
        <name>Zn(2+)</name>
        <dbReference type="ChEBI" id="CHEBI:29105"/>
        <note>catalytic</note>
    </ligand>
</feature>
<feature type="site" description="Transition state stabilizer" evidence="9">
    <location>
        <position position="78"/>
    </location>
</feature>
<proteinExistence type="inferred from homology"/>
<dbReference type="PIRSF" id="PIRSF026671">
    <property type="entry name" value="AA_dipeptidase"/>
    <property type="match status" value="1"/>
</dbReference>
<keyword evidence="7 9" id="KW-0482">Metalloprotease</keyword>
<evidence type="ECO:0000313" key="12">
    <source>
        <dbReference type="Proteomes" id="UP000032452"/>
    </source>
</evidence>
<dbReference type="PANTHER" id="PTHR43126:SF2">
    <property type="entry name" value="D-ALANYL-D-ALANINE DIPEPTIDASE"/>
    <property type="match status" value="1"/>
</dbReference>
<dbReference type="OrthoDB" id="9801430at2"/>
<evidence type="ECO:0000256" key="8">
    <source>
        <dbReference type="ARBA" id="ARBA00023316"/>
    </source>
</evidence>
<dbReference type="EC" id="3.4.13.22" evidence="9 10"/>
<comment type="catalytic activity">
    <reaction evidence="1 9 10">
        <text>D-alanyl-D-alanine + H2O = 2 D-alanine</text>
        <dbReference type="Rhea" id="RHEA:20661"/>
        <dbReference type="ChEBI" id="CHEBI:15377"/>
        <dbReference type="ChEBI" id="CHEBI:57416"/>
        <dbReference type="ChEBI" id="CHEBI:57822"/>
        <dbReference type="EC" id="3.4.13.22"/>
    </reaction>
</comment>
<dbReference type="STRING" id="1618023.UH38_22325"/>
<comment type="cofactor">
    <cofactor evidence="9">
        <name>Zn(2+)</name>
        <dbReference type="ChEBI" id="CHEBI:29105"/>
    </cofactor>
    <text evidence="9">Binds 1 zinc ion per subunit.</text>
</comment>
<keyword evidence="2 9" id="KW-0645">Protease</keyword>
<comment type="caution">
    <text evidence="11">The sequence shown here is derived from an EMBL/GenBank/DDBJ whole genome shotgun (WGS) entry which is preliminary data.</text>
</comment>
<feature type="active site" description="Proton donor/acceptor" evidence="9">
    <location>
        <position position="203"/>
    </location>
</feature>
<evidence type="ECO:0000256" key="6">
    <source>
        <dbReference type="ARBA" id="ARBA00022997"/>
    </source>
</evidence>
<keyword evidence="12" id="KW-1185">Reference proteome</keyword>